<keyword evidence="3" id="KW-1185">Reference proteome</keyword>
<dbReference type="Proteomes" id="UP000762676">
    <property type="component" value="Unassembled WGS sequence"/>
</dbReference>
<reference evidence="2 3" key="1">
    <citation type="journal article" date="2021" name="Elife">
        <title>Chloroplast acquisition without the gene transfer in kleptoplastic sea slugs, Plakobranchus ocellatus.</title>
        <authorList>
            <person name="Maeda T."/>
            <person name="Takahashi S."/>
            <person name="Yoshida T."/>
            <person name="Shimamura S."/>
            <person name="Takaki Y."/>
            <person name="Nagai Y."/>
            <person name="Toyoda A."/>
            <person name="Suzuki Y."/>
            <person name="Arimoto A."/>
            <person name="Ishii H."/>
            <person name="Satoh N."/>
            <person name="Nishiyama T."/>
            <person name="Hasebe M."/>
            <person name="Maruyama T."/>
            <person name="Minagawa J."/>
            <person name="Obokata J."/>
            <person name="Shigenobu S."/>
        </authorList>
    </citation>
    <scope>NUCLEOTIDE SEQUENCE [LARGE SCALE GENOMIC DNA]</scope>
</reference>
<sequence length="293" mass="32423">MPGLPLILEEDGSPDQKKTPSEKSLTLHRSCQNGSILESLHDHQHILKPDDSGANYFDKLSNKKERIKEECDSDPNNVDVNSKLETLTYSDTINNTKTLSHSDQPQNSGSLNGCDGFKSDQFSSQHIDKWIHEIELANEVGLIEEADQDHHPISEPSAADKSKYPSRKSAQHDQDQSKKRRLPHSVQQQHVVPSSTPASSAVSKVPHDQRARAPVPGAAGGCETRSMPTFSRSATVGVMESRSSSRRSARGGIDTVRDDETSGASSALDLIHKYYHSMSEFSFHQAERREMEV</sequence>
<dbReference type="AlphaFoldDB" id="A0AAV4J091"/>
<feature type="compositionally biased region" description="Low complexity" evidence="1">
    <location>
        <begin position="191"/>
        <end position="204"/>
    </location>
</feature>
<protein>
    <submittedName>
        <fullName evidence="2">Uncharacterized protein</fullName>
    </submittedName>
</protein>
<proteinExistence type="predicted"/>
<organism evidence="2 3">
    <name type="scientific">Elysia marginata</name>
    <dbReference type="NCBI Taxonomy" id="1093978"/>
    <lineage>
        <taxon>Eukaryota</taxon>
        <taxon>Metazoa</taxon>
        <taxon>Spiralia</taxon>
        <taxon>Lophotrochozoa</taxon>
        <taxon>Mollusca</taxon>
        <taxon>Gastropoda</taxon>
        <taxon>Heterobranchia</taxon>
        <taxon>Euthyneura</taxon>
        <taxon>Panpulmonata</taxon>
        <taxon>Sacoglossa</taxon>
        <taxon>Placobranchoidea</taxon>
        <taxon>Plakobranchidae</taxon>
        <taxon>Elysia</taxon>
    </lineage>
</organism>
<comment type="caution">
    <text evidence="2">The sequence shown here is derived from an EMBL/GenBank/DDBJ whole genome shotgun (WGS) entry which is preliminary data.</text>
</comment>
<gene>
    <name evidence="2" type="ORF">ElyMa_006787600</name>
</gene>
<feature type="compositionally biased region" description="Basic and acidic residues" evidence="1">
    <location>
        <begin position="151"/>
        <end position="163"/>
    </location>
</feature>
<name>A0AAV4J091_9GAST</name>
<accession>A0AAV4J091</accession>
<feature type="region of interest" description="Disordered" evidence="1">
    <location>
        <begin position="151"/>
        <end position="264"/>
    </location>
</feature>
<feature type="compositionally biased region" description="Polar residues" evidence="1">
    <location>
        <begin position="95"/>
        <end position="111"/>
    </location>
</feature>
<evidence type="ECO:0000313" key="3">
    <source>
        <dbReference type="Proteomes" id="UP000762676"/>
    </source>
</evidence>
<evidence type="ECO:0000256" key="1">
    <source>
        <dbReference type="SAM" id="MobiDB-lite"/>
    </source>
</evidence>
<evidence type="ECO:0000313" key="2">
    <source>
        <dbReference type="EMBL" id="GFS16129.1"/>
    </source>
</evidence>
<feature type="region of interest" description="Disordered" evidence="1">
    <location>
        <begin position="1"/>
        <end position="26"/>
    </location>
</feature>
<feature type="region of interest" description="Disordered" evidence="1">
    <location>
        <begin position="95"/>
        <end position="116"/>
    </location>
</feature>
<dbReference type="EMBL" id="BMAT01013602">
    <property type="protein sequence ID" value="GFS16129.1"/>
    <property type="molecule type" value="Genomic_DNA"/>
</dbReference>